<evidence type="ECO:0000256" key="1">
    <source>
        <dbReference type="SAM" id="MobiDB-lite"/>
    </source>
</evidence>
<protein>
    <submittedName>
        <fullName evidence="2">Uncharacterized protein</fullName>
    </submittedName>
</protein>
<dbReference type="Proteomes" id="UP001159363">
    <property type="component" value="Chromosome 14"/>
</dbReference>
<name>A0ABQ9G8B8_9NEOP</name>
<organism evidence="2 3">
    <name type="scientific">Dryococelus australis</name>
    <dbReference type="NCBI Taxonomy" id="614101"/>
    <lineage>
        <taxon>Eukaryota</taxon>
        <taxon>Metazoa</taxon>
        <taxon>Ecdysozoa</taxon>
        <taxon>Arthropoda</taxon>
        <taxon>Hexapoda</taxon>
        <taxon>Insecta</taxon>
        <taxon>Pterygota</taxon>
        <taxon>Neoptera</taxon>
        <taxon>Polyneoptera</taxon>
        <taxon>Phasmatodea</taxon>
        <taxon>Verophasmatodea</taxon>
        <taxon>Anareolatae</taxon>
        <taxon>Phasmatidae</taxon>
        <taxon>Eurycanthinae</taxon>
        <taxon>Dryococelus</taxon>
    </lineage>
</organism>
<keyword evidence="3" id="KW-1185">Reference proteome</keyword>
<feature type="compositionally biased region" description="Basic and acidic residues" evidence="1">
    <location>
        <begin position="1"/>
        <end position="31"/>
    </location>
</feature>
<comment type="caution">
    <text evidence="2">The sequence shown here is derived from an EMBL/GenBank/DDBJ whole genome shotgun (WGS) entry which is preliminary data.</text>
</comment>
<accession>A0ABQ9G8B8</accession>
<evidence type="ECO:0000313" key="2">
    <source>
        <dbReference type="EMBL" id="KAJ8867643.1"/>
    </source>
</evidence>
<gene>
    <name evidence="2" type="ORF">PR048_031446</name>
</gene>
<feature type="region of interest" description="Disordered" evidence="1">
    <location>
        <begin position="1"/>
        <end position="53"/>
    </location>
</feature>
<sequence length="107" mass="11715">MEQRRNEGAGETRDPREDPPTNVIVRHDSHMQEYGVTRPPGIEPGSPWWEESRLTTQPPWTPFPLLASNHGKPGSIPGLVTPGFSQVGIVPDDAAGLRVFSEISPPP</sequence>
<proteinExistence type="predicted"/>
<dbReference type="EMBL" id="JARBHB010000015">
    <property type="protein sequence ID" value="KAJ8867643.1"/>
    <property type="molecule type" value="Genomic_DNA"/>
</dbReference>
<evidence type="ECO:0000313" key="3">
    <source>
        <dbReference type="Proteomes" id="UP001159363"/>
    </source>
</evidence>
<reference evidence="2 3" key="1">
    <citation type="submission" date="2023-02" db="EMBL/GenBank/DDBJ databases">
        <title>LHISI_Scaffold_Assembly.</title>
        <authorList>
            <person name="Stuart O.P."/>
            <person name="Cleave R."/>
            <person name="Magrath M.J.L."/>
            <person name="Mikheyev A.S."/>
        </authorList>
    </citation>
    <scope>NUCLEOTIDE SEQUENCE [LARGE SCALE GENOMIC DNA]</scope>
    <source>
        <strain evidence="2">Daus_M_001</strain>
        <tissue evidence="2">Leg muscle</tissue>
    </source>
</reference>